<accession>A0A1W2G920</accession>
<dbReference type="EMBL" id="FWYF01000001">
    <property type="protein sequence ID" value="SMD33123.1"/>
    <property type="molecule type" value="Genomic_DNA"/>
</dbReference>
<reference evidence="1 2" key="1">
    <citation type="submission" date="2017-04" db="EMBL/GenBank/DDBJ databases">
        <authorList>
            <person name="Afonso C.L."/>
            <person name="Miller P.J."/>
            <person name="Scott M.A."/>
            <person name="Spackman E."/>
            <person name="Goraichik I."/>
            <person name="Dimitrov K.M."/>
            <person name="Suarez D.L."/>
            <person name="Swayne D.E."/>
        </authorList>
    </citation>
    <scope>NUCLEOTIDE SEQUENCE [LARGE SCALE GENOMIC DNA]</scope>
    <source>
        <strain evidence="1 2">DSM 26133</strain>
    </source>
</reference>
<gene>
    <name evidence="1" type="ORF">SAMN04488029_1488</name>
</gene>
<evidence type="ECO:0000313" key="2">
    <source>
        <dbReference type="Proteomes" id="UP000192472"/>
    </source>
</evidence>
<sequence length="443" mass="50591">MIKRKFTKLVGLKKSEFDLFVNSGQIQVHPARLIPTHKTGDEMALTSIFLSSVRIVKEFRDTLFKEIKFSRSGKTYFFTEVSIPEIDKNSRIDGMIITVVKDVIKGAVFLEMKNKNNGIDKNQIEKYIELAKKLRVDKLVTVSNEFVADSSLSPVAVRLPKSISMYHFSWTYLMTIGQLLLFDNEENITNEDQEEVMKEVLHYMENPVSGVSGYTSMKPGWKELAENVSAQKPLKNSDIYIEDAVLSWYEEEKDMALYLSRSLGVLVKSTSKNKDSLKKDIAQLVKHNYISGILSVKNSVSDIKVFSDFERRSVSMSVKVIPPLDKGTKARITWISKQLQNCKKQSESIFNKIESDIWVEADIKFGKSHIKIKLSELDTLADLSIGKEIQAFHIVLISSFGANFASVKKFVERIERMIIEYYAGIVQHMINWNRNAPKLESID</sequence>
<dbReference type="STRING" id="692418.SAMN04488029_1488"/>
<name>A0A1W2G920_REIFA</name>
<proteinExistence type="predicted"/>
<evidence type="ECO:0000313" key="1">
    <source>
        <dbReference type="EMBL" id="SMD33123.1"/>
    </source>
</evidence>
<protein>
    <submittedName>
        <fullName evidence="1">Uncharacterized protein</fullName>
    </submittedName>
</protein>
<dbReference type="Proteomes" id="UP000192472">
    <property type="component" value="Unassembled WGS sequence"/>
</dbReference>
<organism evidence="1 2">
    <name type="scientific">Reichenbachiella faecimaris</name>
    <dbReference type="NCBI Taxonomy" id="692418"/>
    <lineage>
        <taxon>Bacteria</taxon>
        <taxon>Pseudomonadati</taxon>
        <taxon>Bacteroidota</taxon>
        <taxon>Cytophagia</taxon>
        <taxon>Cytophagales</taxon>
        <taxon>Reichenbachiellaceae</taxon>
        <taxon>Reichenbachiella</taxon>
    </lineage>
</organism>
<dbReference type="AlphaFoldDB" id="A0A1W2G920"/>
<keyword evidence="2" id="KW-1185">Reference proteome</keyword>